<dbReference type="RefSeq" id="WP_353864937.1">
    <property type="nucleotide sequence ID" value="NZ_CP088295.1"/>
</dbReference>
<sequence>MSRRVSAAALAAFLVLLLPAAADAKLSATVTIETKSSSSRIVAVLTSDKSLVTRQKPKTVSAVGAGKSYKLTRAPGNVTAKKLGTWRSKFYKGADAVKVQALAGKKISLRIRTRANKRTTVGATITTGAPGSGGTTGTNPTPAPANPTPAPAQPLFKAPGRVLTGTEAFESIKGYFLNSEFSDCQAGRWPTCAVENRYEHMPDFSFEYRRCTTVSGADINTVGSYTVTGVQQNADGSWVVEYTSQGGASFYHWEVGLNGVVNGYYAYNGTVTETMANYYWRTPARPGNCYS</sequence>
<feature type="region of interest" description="Disordered" evidence="1">
    <location>
        <begin position="123"/>
        <end position="148"/>
    </location>
</feature>
<proteinExistence type="predicted"/>
<protein>
    <submittedName>
        <fullName evidence="3">Uncharacterized protein</fullName>
    </submittedName>
</protein>
<accession>A0ABY5PII1</accession>
<feature type="signal peptide" evidence="2">
    <location>
        <begin position="1"/>
        <end position="24"/>
    </location>
</feature>
<organism evidence="3 4">
    <name type="scientific">Svornostia abyssi</name>
    <dbReference type="NCBI Taxonomy" id="2898438"/>
    <lineage>
        <taxon>Bacteria</taxon>
        <taxon>Bacillati</taxon>
        <taxon>Actinomycetota</taxon>
        <taxon>Thermoleophilia</taxon>
        <taxon>Solirubrobacterales</taxon>
        <taxon>Baekduiaceae</taxon>
        <taxon>Svornostia</taxon>
    </lineage>
</organism>
<dbReference type="EMBL" id="CP088295">
    <property type="protein sequence ID" value="UUY04455.1"/>
    <property type="molecule type" value="Genomic_DNA"/>
</dbReference>
<evidence type="ECO:0000256" key="2">
    <source>
        <dbReference type="SAM" id="SignalP"/>
    </source>
</evidence>
<name>A0ABY5PII1_9ACTN</name>
<keyword evidence="2" id="KW-0732">Signal</keyword>
<keyword evidence="4" id="KW-1185">Reference proteome</keyword>
<dbReference type="Proteomes" id="UP001058860">
    <property type="component" value="Chromosome"/>
</dbReference>
<feature type="chain" id="PRO_5047508884" evidence="2">
    <location>
        <begin position="25"/>
        <end position="291"/>
    </location>
</feature>
<gene>
    <name evidence="3" type="ORF">LRS13_02670</name>
</gene>
<evidence type="ECO:0000256" key="1">
    <source>
        <dbReference type="SAM" id="MobiDB-lite"/>
    </source>
</evidence>
<reference evidence="4" key="1">
    <citation type="submission" date="2021-11" db="EMBL/GenBank/DDBJ databases">
        <title>Cultivation dependent microbiological survey of springs from the worlds oldest radium mine currently devoted to the extraction of radon-saturated water.</title>
        <authorList>
            <person name="Kapinusova G."/>
            <person name="Smrhova T."/>
            <person name="Strejcek M."/>
            <person name="Suman J."/>
            <person name="Jani K."/>
            <person name="Pajer P."/>
            <person name="Uhlik O."/>
        </authorList>
    </citation>
    <scope>NUCLEOTIDE SEQUENCE [LARGE SCALE GENOMIC DNA]</scope>
    <source>
        <strain evidence="4">J379</strain>
    </source>
</reference>
<evidence type="ECO:0000313" key="4">
    <source>
        <dbReference type="Proteomes" id="UP001058860"/>
    </source>
</evidence>
<evidence type="ECO:0000313" key="3">
    <source>
        <dbReference type="EMBL" id="UUY04455.1"/>
    </source>
</evidence>